<dbReference type="Pfam" id="PF13545">
    <property type="entry name" value="HTH_Crp_2"/>
    <property type="match status" value="1"/>
</dbReference>
<dbReference type="InterPro" id="IPR036390">
    <property type="entry name" value="WH_DNA-bd_sf"/>
</dbReference>
<dbReference type="Proteomes" id="UP000050911">
    <property type="component" value="Unassembled WGS sequence"/>
</dbReference>
<dbReference type="SUPFAM" id="SSF46785">
    <property type="entry name" value="Winged helix' DNA-binding domain"/>
    <property type="match status" value="1"/>
</dbReference>
<dbReference type="InterPro" id="IPR000595">
    <property type="entry name" value="cNMP-bd_dom"/>
</dbReference>
<dbReference type="CDD" id="cd00038">
    <property type="entry name" value="CAP_ED"/>
    <property type="match status" value="1"/>
</dbReference>
<dbReference type="SUPFAM" id="SSF51206">
    <property type="entry name" value="cAMP-binding domain-like"/>
    <property type="match status" value="1"/>
</dbReference>
<dbReference type="GO" id="GO:0003677">
    <property type="term" value="F:DNA binding"/>
    <property type="evidence" value="ECO:0007669"/>
    <property type="project" value="UniProtKB-KW"/>
</dbReference>
<keyword evidence="3" id="KW-0804">Transcription</keyword>
<dbReference type="AlphaFoldDB" id="A0A0R1HZ44"/>
<dbReference type="SMART" id="SM00419">
    <property type="entry name" value="HTH_CRP"/>
    <property type="match status" value="1"/>
</dbReference>
<keyword evidence="1" id="KW-0805">Transcription regulation</keyword>
<dbReference type="Gene3D" id="1.10.10.10">
    <property type="entry name" value="Winged helix-like DNA-binding domain superfamily/Winged helix DNA-binding domain"/>
    <property type="match status" value="1"/>
</dbReference>
<protein>
    <submittedName>
        <fullName evidence="6">Transcription regulator</fullName>
    </submittedName>
</protein>
<organism evidence="6 7">
    <name type="scientific">Secundilactobacillus kimchicus JCM 15530</name>
    <dbReference type="NCBI Taxonomy" id="1302272"/>
    <lineage>
        <taxon>Bacteria</taxon>
        <taxon>Bacillati</taxon>
        <taxon>Bacillota</taxon>
        <taxon>Bacilli</taxon>
        <taxon>Lactobacillales</taxon>
        <taxon>Lactobacillaceae</taxon>
        <taxon>Secundilactobacillus</taxon>
    </lineage>
</organism>
<dbReference type="InterPro" id="IPR012318">
    <property type="entry name" value="HTH_CRP"/>
</dbReference>
<dbReference type="Pfam" id="PF00027">
    <property type="entry name" value="cNMP_binding"/>
    <property type="match status" value="1"/>
</dbReference>
<dbReference type="GO" id="GO:0005829">
    <property type="term" value="C:cytosol"/>
    <property type="evidence" value="ECO:0007669"/>
    <property type="project" value="TreeGrafter"/>
</dbReference>
<dbReference type="InterPro" id="IPR018490">
    <property type="entry name" value="cNMP-bd_dom_sf"/>
</dbReference>
<feature type="domain" description="HTH crp-type" evidence="5">
    <location>
        <begin position="140"/>
        <end position="209"/>
    </location>
</feature>
<dbReference type="PATRIC" id="fig|1302272.5.peg.1055"/>
<dbReference type="PANTHER" id="PTHR24567">
    <property type="entry name" value="CRP FAMILY TRANSCRIPTIONAL REGULATORY PROTEIN"/>
    <property type="match status" value="1"/>
</dbReference>
<evidence type="ECO:0000256" key="2">
    <source>
        <dbReference type="ARBA" id="ARBA00023125"/>
    </source>
</evidence>
<feature type="domain" description="Cyclic nucleotide-binding" evidence="4">
    <location>
        <begin position="6"/>
        <end position="126"/>
    </location>
</feature>
<keyword evidence="7" id="KW-1185">Reference proteome</keyword>
<accession>A0A0R1HZ44</accession>
<comment type="caution">
    <text evidence="6">The sequence shown here is derived from an EMBL/GenBank/DDBJ whole genome shotgun (WGS) entry which is preliminary data.</text>
</comment>
<dbReference type="STRING" id="1302272.FC96_GL001048"/>
<evidence type="ECO:0000259" key="4">
    <source>
        <dbReference type="PROSITE" id="PS50042"/>
    </source>
</evidence>
<evidence type="ECO:0000313" key="7">
    <source>
        <dbReference type="Proteomes" id="UP000050911"/>
    </source>
</evidence>
<evidence type="ECO:0000259" key="5">
    <source>
        <dbReference type="PROSITE" id="PS51063"/>
    </source>
</evidence>
<dbReference type="EMBL" id="AZCX01000002">
    <property type="protein sequence ID" value="KRK48730.1"/>
    <property type="molecule type" value="Genomic_DNA"/>
</dbReference>
<reference evidence="6 7" key="1">
    <citation type="journal article" date="2015" name="Genome Announc.">
        <title>Expanding the biotechnology potential of lactobacilli through comparative genomics of 213 strains and associated genera.</title>
        <authorList>
            <person name="Sun Z."/>
            <person name="Harris H.M."/>
            <person name="McCann A."/>
            <person name="Guo C."/>
            <person name="Argimon S."/>
            <person name="Zhang W."/>
            <person name="Yang X."/>
            <person name="Jeffery I.B."/>
            <person name="Cooney J.C."/>
            <person name="Kagawa T.F."/>
            <person name="Liu W."/>
            <person name="Song Y."/>
            <person name="Salvetti E."/>
            <person name="Wrobel A."/>
            <person name="Rasinkangas P."/>
            <person name="Parkhill J."/>
            <person name="Rea M.C."/>
            <person name="O'Sullivan O."/>
            <person name="Ritari J."/>
            <person name="Douillard F.P."/>
            <person name="Paul Ross R."/>
            <person name="Yang R."/>
            <person name="Briner A.E."/>
            <person name="Felis G.E."/>
            <person name="de Vos W.M."/>
            <person name="Barrangou R."/>
            <person name="Klaenhammer T.R."/>
            <person name="Caufield P.W."/>
            <person name="Cui Y."/>
            <person name="Zhang H."/>
            <person name="O'Toole P.W."/>
        </authorList>
    </citation>
    <scope>NUCLEOTIDE SEQUENCE [LARGE SCALE GENOMIC DNA]</scope>
    <source>
        <strain evidence="6 7">JCM 15530</strain>
    </source>
</reference>
<evidence type="ECO:0000256" key="3">
    <source>
        <dbReference type="ARBA" id="ARBA00023163"/>
    </source>
</evidence>
<dbReference type="InterPro" id="IPR036388">
    <property type="entry name" value="WH-like_DNA-bd_sf"/>
</dbReference>
<dbReference type="GO" id="GO:0003700">
    <property type="term" value="F:DNA-binding transcription factor activity"/>
    <property type="evidence" value="ECO:0007669"/>
    <property type="project" value="TreeGrafter"/>
</dbReference>
<name>A0A0R1HZ44_9LACO</name>
<dbReference type="SMART" id="SM00100">
    <property type="entry name" value="cNMP"/>
    <property type="match status" value="1"/>
</dbReference>
<evidence type="ECO:0000313" key="6">
    <source>
        <dbReference type="EMBL" id="KRK48730.1"/>
    </source>
</evidence>
<dbReference type="InterPro" id="IPR050397">
    <property type="entry name" value="Env_Response_Regulators"/>
</dbReference>
<dbReference type="PROSITE" id="PS50042">
    <property type="entry name" value="CNMP_BINDING_3"/>
    <property type="match status" value="1"/>
</dbReference>
<proteinExistence type="predicted"/>
<gene>
    <name evidence="6" type="ORF">FC96_GL001048</name>
</gene>
<dbReference type="InterPro" id="IPR014710">
    <property type="entry name" value="RmlC-like_jellyroll"/>
</dbReference>
<evidence type="ECO:0000256" key="1">
    <source>
        <dbReference type="ARBA" id="ARBA00023015"/>
    </source>
</evidence>
<dbReference type="PRINTS" id="PR00034">
    <property type="entry name" value="HTHCRP"/>
</dbReference>
<dbReference type="PROSITE" id="PS51063">
    <property type="entry name" value="HTH_CRP_2"/>
    <property type="match status" value="1"/>
</dbReference>
<dbReference type="Gene3D" id="2.60.120.10">
    <property type="entry name" value="Jelly Rolls"/>
    <property type="match status" value="1"/>
</dbReference>
<keyword evidence="2" id="KW-0238">DNA-binding</keyword>
<sequence>MRLVPIFTGLSDAAIQAVAGLVKERHIEKDGFIFMAGSAADTLIIVASGQAKVVQETASGREQLIRVLNSGDFDGQAGLFTAGTRETTAQALTDTDVCVIERADFQQLLVEAPAVARNMLNVLGQRVVQLENQSAQTLTASVAERLANYLIETSAELSSRAFKLPLAKKDLAAYLGTSPESISRKLTAFSKAGLINQSGRNHIELVDVDGLMLVKN</sequence>
<dbReference type="PANTHER" id="PTHR24567:SF26">
    <property type="entry name" value="REGULATORY PROTEIN YEIL"/>
    <property type="match status" value="1"/>
</dbReference>